<dbReference type="RefSeq" id="WP_379530097.1">
    <property type="nucleotide sequence ID" value="NZ_JBHSBI010000011.1"/>
</dbReference>
<gene>
    <name evidence="2" type="ORF">ACFOY2_22800</name>
</gene>
<protein>
    <recommendedName>
        <fullName evidence="4">Secreted protein</fullName>
    </recommendedName>
</protein>
<proteinExistence type="predicted"/>
<comment type="caution">
    <text evidence="2">The sequence shown here is derived from an EMBL/GenBank/DDBJ whole genome shotgun (WGS) entry which is preliminary data.</text>
</comment>
<dbReference type="Proteomes" id="UP001595851">
    <property type="component" value="Unassembled WGS sequence"/>
</dbReference>
<evidence type="ECO:0000313" key="3">
    <source>
        <dbReference type="Proteomes" id="UP001595851"/>
    </source>
</evidence>
<feature type="signal peptide" evidence="1">
    <location>
        <begin position="1"/>
        <end position="29"/>
    </location>
</feature>
<name>A0ABV8GAH1_9ACTN</name>
<evidence type="ECO:0000313" key="2">
    <source>
        <dbReference type="EMBL" id="MFC4010075.1"/>
    </source>
</evidence>
<feature type="chain" id="PRO_5045062214" description="Secreted protein" evidence="1">
    <location>
        <begin position="30"/>
        <end position="166"/>
    </location>
</feature>
<sequence>MFGRKGIAGAALVLGVAAAQLVAGLPASAQAEASAAAAPGWSAKSYLRMGYHDRCKGWSRIKVPYKSGNRITTSRQVHCEKGEWGRQAVIKTTLEQYRGLGIWRTKATSTVKKGRAAFTVTTSPSWKCSGGSQLYRNQTKVHLYSVLRGSKAVTLYQRTQERRIRC</sequence>
<organism evidence="2 3">
    <name type="scientific">Nonomuraea purpurea</name>
    <dbReference type="NCBI Taxonomy" id="1849276"/>
    <lineage>
        <taxon>Bacteria</taxon>
        <taxon>Bacillati</taxon>
        <taxon>Actinomycetota</taxon>
        <taxon>Actinomycetes</taxon>
        <taxon>Streptosporangiales</taxon>
        <taxon>Streptosporangiaceae</taxon>
        <taxon>Nonomuraea</taxon>
    </lineage>
</organism>
<evidence type="ECO:0000256" key="1">
    <source>
        <dbReference type="SAM" id="SignalP"/>
    </source>
</evidence>
<accession>A0ABV8GAH1</accession>
<reference evidence="3" key="1">
    <citation type="journal article" date="2019" name="Int. J. Syst. Evol. Microbiol.">
        <title>The Global Catalogue of Microorganisms (GCM) 10K type strain sequencing project: providing services to taxonomists for standard genome sequencing and annotation.</title>
        <authorList>
            <consortium name="The Broad Institute Genomics Platform"/>
            <consortium name="The Broad Institute Genome Sequencing Center for Infectious Disease"/>
            <person name="Wu L."/>
            <person name="Ma J."/>
        </authorList>
    </citation>
    <scope>NUCLEOTIDE SEQUENCE [LARGE SCALE GENOMIC DNA]</scope>
    <source>
        <strain evidence="3">TBRC 1276</strain>
    </source>
</reference>
<keyword evidence="3" id="KW-1185">Reference proteome</keyword>
<keyword evidence="1" id="KW-0732">Signal</keyword>
<dbReference type="EMBL" id="JBHSBI010000011">
    <property type="protein sequence ID" value="MFC4010075.1"/>
    <property type="molecule type" value="Genomic_DNA"/>
</dbReference>
<evidence type="ECO:0008006" key="4">
    <source>
        <dbReference type="Google" id="ProtNLM"/>
    </source>
</evidence>